<feature type="signal peptide" evidence="2">
    <location>
        <begin position="1"/>
        <end position="20"/>
    </location>
</feature>
<evidence type="ECO:0000313" key="4">
    <source>
        <dbReference type="EMBL" id="QTC88721.1"/>
    </source>
</evidence>
<feature type="region of interest" description="Disordered" evidence="1">
    <location>
        <begin position="35"/>
        <end position="63"/>
    </location>
</feature>
<accession>A0ABX7SLZ1</accession>
<feature type="compositionally biased region" description="Basic and acidic residues" evidence="1">
    <location>
        <begin position="36"/>
        <end position="49"/>
    </location>
</feature>
<reference evidence="4 5" key="1">
    <citation type="submission" date="2020-09" db="EMBL/GenBank/DDBJ databases">
        <title>Brevundimonas sp. LVF1 isolated from an oligotrophic pond in Goettingen, Germany.</title>
        <authorList>
            <person name="Friedrich I."/>
            <person name="Klassen A."/>
            <person name="Neubauer H."/>
            <person name="Schneider D."/>
            <person name="Hertel R."/>
            <person name="Daniel R."/>
        </authorList>
    </citation>
    <scope>NUCLEOTIDE SEQUENCE [LARGE SCALE GENOMIC DNA]</scope>
    <source>
        <strain evidence="4 5">LVF1</strain>
    </source>
</reference>
<keyword evidence="5" id="KW-1185">Reference proteome</keyword>
<sequence length="147" mass="16192">MKRMRWASVVALFLALSAFAFGLFSLPSRTQVDTRPAVDGRSIDNHAGHADAPSDSASTRSYREASVRMSQSLDIDYTGDADEDFLRGLIARHEGAAAMARIALEYGDDPEVRGFAEETIRNQEAQILRIRLLLVRRERGAAPAARS</sequence>
<dbReference type="Gene3D" id="1.20.1260.10">
    <property type="match status" value="1"/>
</dbReference>
<gene>
    <name evidence="4" type="ORF">IFE19_05015</name>
</gene>
<feature type="domain" description="DUF305" evidence="3">
    <location>
        <begin position="48"/>
        <end position="131"/>
    </location>
</feature>
<proteinExistence type="predicted"/>
<evidence type="ECO:0000256" key="1">
    <source>
        <dbReference type="SAM" id="MobiDB-lite"/>
    </source>
</evidence>
<dbReference type="Pfam" id="PF03713">
    <property type="entry name" value="DUF305"/>
    <property type="match status" value="1"/>
</dbReference>
<evidence type="ECO:0000313" key="5">
    <source>
        <dbReference type="Proteomes" id="UP000663942"/>
    </source>
</evidence>
<dbReference type="InterPro" id="IPR012347">
    <property type="entry name" value="Ferritin-like"/>
</dbReference>
<organism evidence="4 5">
    <name type="scientific">Brevundimonas pondensis</name>
    <dbReference type="NCBI Taxonomy" id="2774189"/>
    <lineage>
        <taxon>Bacteria</taxon>
        <taxon>Pseudomonadati</taxon>
        <taxon>Pseudomonadota</taxon>
        <taxon>Alphaproteobacteria</taxon>
        <taxon>Caulobacterales</taxon>
        <taxon>Caulobacteraceae</taxon>
        <taxon>Brevundimonas</taxon>
    </lineage>
</organism>
<evidence type="ECO:0000256" key="2">
    <source>
        <dbReference type="SAM" id="SignalP"/>
    </source>
</evidence>
<dbReference type="InterPro" id="IPR005183">
    <property type="entry name" value="DUF305_CopM-like"/>
</dbReference>
<feature type="chain" id="PRO_5047113200" evidence="2">
    <location>
        <begin position="21"/>
        <end position="147"/>
    </location>
</feature>
<keyword evidence="2" id="KW-0732">Signal</keyword>
<name>A0ABX7SLZ1_9CAUL</name>
<evidence type="ECO:0000259" key="3">
    <source>
        <dbReference type="Pfam" id="PF03713"/>
    </source>
</evidence>
<protein>
    <submittedName>
        <fullName evidence="4">DUF305 domain-containing protein</fullName>
    </submittedName>
</protein>
<dbReference type="Proteomes" id="UP000663942">
    <property type="component" value="Chromosome"/>
</dbReference>
<dbReference type="EMBL" id="CP062006">
    <property type="protein sequence ID" value="QTC88721.1"/>
    <property type="molecule type" value="Genomic_DNA"/>
</dbReference>